<accession>A0ABQ4H1W3</accession>
<dbReference type="RefSeq" id="WP_204053327.1">
    <property type="nucleotide sequence ID" value="NZ_BOOF01000089.1"/>
</dbReference>
<dbReference type="EMBL" id="BOOF01000089">
    <property type="protein sequence ID" value="GIH67673.1"/>
    <property type="molecule type" value="Genomic_DNA"/>
</dbReference>
<name>A0ABQ4H1W3_9ACTN</name>
<proteinExistence type="predicted"/>
<sequence>MPLISRSDCEVNVHDGTFFIVDMSLSWDPCDPSDRRRLSLSAEDALVSLTLEVWDDEPGDQREAWADVLTCVFHSETGEVCAAELYTDVCDGFLPLGEPERLWNVRVYTRADDGADPREQFLVRFWPPSAST</sequence>
<gene>
    <name evidence="1" type="ORF">Msi02_84900</name>
</gene>
<dbReference type="Proteomes" id="UP000660454">
    <property type="component" value="Unassembled WGS sequence"/>
</dbReference>
<evidence type="ECO:0008006" key="3">
    <source>
        <dbReference type="Google" id="ProtNLM"/>
    </source>
</evidence>
<evidence type="ECO:0000313" key="1">
    <source>
        <dbReference type="EMBL" id="GIH67673.1"/>
    </source>
</evidence>
<comment type="caution">
    <text evidence="1">The sequence shown here is derived from an EMBL/GenBank/DDBJ whole genome shotgun (WGS) entry which is preliminary data.</text>
</comment>
<protein>
    <recommendedName>
        <fullName evidence="3">DUF4265 domain-containing protein</fullName>
    </recommendedName>
</protein>
<organism evidence="1 2">
    <name type="scientific">Microbispora siamensis</name>
    <dbReference type="NCBI Taxonomy" id="564413"/>
    <lineage>
        <taxon>Bacteria</taxon>
        <taxon>Bacillati</taxon>
        <taxon>Actinomycetota</taxon>
        <taxon>Actinomycetes</taxon>
        <taxon>Streptosporangiales</taxon>
        <taxon>Streptosporangiaceae</taxon>
        <taxon>Microbispora</taxon>
    </lineage>
</organism>
<reference evidence="1 2" key="1">
    <citation type="submission" date="2021-01" db="EMBL/GenBank/DDBJ databases">
        <title>Whole genome shotgun sequence of Microbispora siamensis NBRC 104113.</title>
        <authorList>
            <person name="Komaki H."/>
            <person name="Tamura T."/>
        </authorList>
    </citation>
    <scope>NUCLEOTIDE SEQUENCE [LARGE SCALE GENOMIC DNA]</scope>
    <source>
        <strain evidence="1 2">NBRC 104113</strain>
    </source>
</reference>
<keyword evidence="2" id="KW-1185">Reference proteome</keyword>
<evidence type="ECO:0000313" key="2">
    <source>
        <dbReference type="Proteomes" id="UP000660454"/>
    </source>
</evidence>